<dbReference type="OrthoDB" id="6236007at2759"/>
<proteinExistence type="predicted"/>
<dbReference type="PROSITE" id="PS50240">
    <property type="entry name" value="TRYPSIN_DOM"/>
    <property type="match status" value="1"/>
</dbReference>
<dbReference type="GO" id="GO:0007160">
    <property type="term" value="P:cell-matrix adhesion"/>
    <property type="evidence" value="ECO:0007669"/>
    <property type="project" value="InterPro"/>
</dbReference>
<feature type="signal peptide" evidence="3">
    <location>
        <begin position="1"/>
        <end position="21"/>
    </location>
</feature>
<dbReference type="InterPro" id="IPR001254">
    <property type="entry name" value="Trypsin_dom"/>
</dbReference>
<keyword evidence="3" id="KW-0732">Signal</keyword>
<feature type="chain" id="PRO_5039578541" evidence="3">
    <location>
        <begin position="22"/>
        <end position="781"/>
    </location>
</feature>
<dbReference type="InterPro" id="IPR001314">
    <property type="entry name" value="Peptidase_S1A"/>
</dbReference>
<evidence type="ECO:0000313" key="6">
    <source>
        <dbReference type="EMBL" id="KAG7492199.1"/>
    </source>
</evidence>
<dbReference type="PANTHER" id="PTHR46160:SF9">
    <property type="entry name" value="PROTEIN PRY2-RELATED"/>
    <property type="match status" value="1"/>
</dbReference>
<organism evidence="6 7">
    <name type="scientific">Megalops atlanticus</name>
    <name type="common">Tarpon</name>
    <name type="synonym">Clupea gigantea</name>
    <dbReference type="NCBI Taxonomy" id="7932"/>
    <lineage>
        <taxon>Eukaryota</taxon>
        <taxon>Metazoa</taxon>
        <taxon>Chordata</taxon>
        <taxon>Craniata</taxon>
        <taxon>Vertebrata</taxon>
        <taxon>Euteleostomi</taxon>
        <taxon>Actinopterygii</taxon>
        <taxon>Neopterygii</taxon>
        <taxon>Teleostei</taxon>
        <taxon>Elopiformes</taxon>
        <taxon>Megalopidae</taxon>
        <taxon>Megalops</taxon>
    </lineage>
</organism>
<dbReference type="PROSITE" id="PS00134">
    <property type="entry name" value="TRYPSIN_HIS"/>
    <property type="match status" value="1"/>
</dbReference>
<feature type="domain" description="Peptidase S1" evidence="4">
    <location>
        <begin position="34"/>
        <end position="266"/>
    </location>
</feature>
<dbReference type="SUPFAM" id="SSF50494">
    <property type="entry name" value="Trypsin-like serine proteases"/>
    <property type="match status" value="1"/>
</dbReference>
<sequence length="781" mass="86548">MGFLLTLCVLQLLLLNERSSGQPECAMPPISSRIVGGQNAADGNWPWQASLHIFGTHVCGGSLINKEWVMSAAHCFFSTNSTLWTIYLGRQNQQGSNPNEVSRDVAEIIRHPDYDSSTFDNDIALVKLATPVNFTDFIRPVCLAASNSSFYNGTESWITGWGNINEGEPLPLNGTLQEAQVFVIGNRQCSCLYGFSMTDNMICAGLLDGGRGACQGDSGGPMVSLQNLVWVQSGIVSFGVGCARPNFPAVYTRVSRYQSWISSQISTDQPGFVLFSSSETDSDTNFTCNIVTPTTTVSPIPPPPRPFYPFGVLNGDTVIPNENDGSSYVIQTVTRFLFFGSTHRQLYVNNNGFLTFDAPSSASDPVYFPSYPRGDIIAPFWTNIDNRVNGTISYRQVNSGSVLQQATQDINQYFPNLTFTASWVFIATWDRVAYYPVTGTETSFQVVLISDGILSFVLMNYGHIAPSNGNVQAGYDTVNSTHYFQIPGFFQSNITGLNSTSNVNETGRWAFRTDTCINSCTLNGHFYPFGVSSGDTVNPFVDDGSSSVITLNENFPFFQRKYRQLYVNNNGFLTFERPWSNYIPFSFPSNSGSDIIAVFWTDLDNRENGIVSYRQVTSGSLLQRATQDINQYFPNLNFTASWVFIATWDRVAYYPVTGTETSFQVVLISDGHHSFTLMNYGRISPRFQRVEVGYDTVDSGHYKTILGAYKITDLPFTSNVNIAGRWAFQTSNKCNNEVKAVIRVQIRALNTHLNPNDPSLAQEIRDGLLQKMSISNITCSA</sequence>
<keyword evidence="7" id="KW-1185">Reference proteome</keyword>
<comment type="caution">
    <text evidence="6">The sequence shown here is derived from an EMBL/GenBank/DDBJ whole genome shotgun (WGS) entry which is preliminary data.</text>
</comment>
<gene>
    <name evidence="6" type="ORF">MATL_G00011990</name>
</gene>
<dbReference type="PANTHER" id="PTHR46160">
    <property type="entry name" value="ALPHA-TECTORIN-RELATED"/>
    <property type="match status" value="1"/>
</dbReference>
<dbReference type="InterPro" id="IPR052749">
    <property type="entry name" value="Alpha-tectorin"/>
</dbReference>
<dbReference type="Proteomes" id="UP001046870">
    <property type="component" value="Chromosome 1"/>
</dbReference>
<keyword evidence="2" id="KW-0378">Hydrolase</keyword>
<evidence type="ECO:0000256" key="2">
    <source>
        <dbReference type="RuleBase" id="RU363034"/>
    </source>
</evidence>
<dbReference type="AlphaFoldDB" id="A0A9D3QHA5"/>
<dbReference type="CDD" id="cd00190">
    <property type="entry name" value="Tryp_SPc"/>
    <property type="match status" value="1"/>
</dbReference>
<reference evidence="6" key="1">
    <citation type="submission" date="2021-01" db="EMBL/GenBank/DDBJ databases">
        <authorList>
            <person name="Zahm M."/>
            <person name="Roques C."/>
            <person name="Cabau C."/>
            <person name="Klopp C."/>
            <person name="Donnadieu C."/>
            <person name="Jouanno E."/>
            <person name="Lampietro C."/>
            <person name="Louis A."/>
            <person name="Herpin A."/>
            <person name="Echchiki A."/>
            <person name="Berthelot C."/>
            <person name="Parey E."/>
            <person name="Roest-Crollius H."/>
            <person name="Braasch I."/>
            <person name="Postlethwait J."/>
            <person name="Bobe J."/>
            <person name="Montfort J."/>
            <person name="Bouchez O."/>
            <person name="Begum T."/>
            <person name="Mejri S."/>
            <person name="Adams A."/>
            <person name="Chen W.-J."/>
            <person name="Guiguen Y."/>
        </authorList>
    </citation>
    <scope>NUCLEOTIDE SEQUENCE</scope>
    <source>
        <strain evidence="6">YG-15Mar2019-1</strain>
        <tissue evidence="6">Brain</tissue>
    </source>
</reference>
<keyword evidence="2" id="KW-0720">Serine protease</keyword>
<dbReference type="SMART" id="SM00020">
    <property type="entry name" value="Tryp_SPc"/>
    <property type="match status" value="1"/>
</dbReference>
<name>A0A9D3QHA5_MEGAT</name>
<feature type="domain" description="NIDO" evidence="5">
    <location>
        <begin position="379"/>
        <end position="516"/>
    </location>
</feature>
<dbReference type="PRINTS" id="PR00722">
    <property type="entry name" value="CHYMOTRYPSIN"/>
</dbReference>
<dbReference type="FunFam" id="2.40.10.10:FF:000057">
    <property type="entry name" value="Zgc:100868"/>
    <property type="match status" value="1"/>
</dbReference>
<dbReference type="Gene3D" id="2.40.10.10">
    <property type="entry name" value="Trypsin-like serine proteases"/>
    <property type="match status" value="1"/>
</dbReference>
<feature type="domain" description="NIDO" evidence="5">
    <location>
        <begin position="598"/>
        <end position="733"/>
    </location>
</feature>
<dbReference type="Pfam" id="PF00089">
    <property type="entry name" value="Trypsin"/>
    <property type="match status" value="1"/>
</dbReference>
<dbReference type="InterPro" id="IPR018114">
    <property type="entry name" value="TRYPSIN_HIS"/>
</dbReference>
<evidence type="ECO:0000256" key="3">
    <source>
        <dbReference type="SAM" id="SignalP"/>
    </source>
</evidence>
<keyword evidence="1" id="KW-1015">Disulfide bond</keyword>
<keyword evidence="2" id="KW-0645">Protease</keyword>
<dbReference type="EMBL" id="JAFDVH010000001">
    <property type="protein sequence ID" value="KAG7492199.1"/>
    <property type="molecule type" value="Genomic_DNA"/>
</dbReference>
<dbReference type="GO" id="GO:0006508">
    <property type="term" value="P:proteolysis"/>
    <property type="evidence" value="ECO:0007669"/>
    <property type="project" value="UniProtKB-KW"/>
</dbReference>
<dbReference type="PROSITE" id="PS00135">
    <property type="entry name" value="TRYPSIN_SER"/>
    <property type="match status" value="1"/>
</dbReference>
<dbReference type="PROSITE" id="PS51220">
    <property type="entry name" value="NIDO"/>
    <property type="match status" value="2"/>
</dbReference>
<dbReference type="InterPro" id="IPR003886">
    <property type="entry name" value="NIDO_dom"/>
</dbReference>
<dbReference type="InterPro" id="IPR009003">
    <property type="entry name" value="Peptidase_S1_PA"/>
</dbReference>
<dbReference type="InterPro" id="IPR043504">
    <property type="entry name" value="Peptidase_S1_PA_chymotrypsin"/>
</dbReference>
<protein>
    <submittedName>
        <fullName evidence="6">Uncharacterized protein</fullName>
    </submittedName>
</protein>
<dbReference type="Pfam" id="PF06119">
    <property type="entry name" value="NIDO"/>
    <property type="match status" value="2"/>
</dbReference>
<evidence type="ECO:0000259" key="4">
    <source>
        <dbReference type="PROSITE" id="PS50240"/>
    </source>
</evidence>
<dbReference type="InterPro" id="IPR033116">
    <property type="entry name" value="TRYPSIN_SER"/>
</dbReference>
<evidence type="ECO:0000256" key="1">
    <source>
        <dbReference type="ARBA" id="ARBA00023157"/>
    </source>
</evidence>
<dbReference type="SMART" id="SM00539">
    <property type="entry name" value="NIDO"/>
    <property type="match status" value="2"/>
</dbReference>
<evidence type="ECO:0000313" key="7">
    <source>
        <dbReference type="Proteomes" id="UP001046870"/>
    </source>
</evidence>
<dbReference type="GO" id="GO:0004252">
    <property type="term" value="F:serine-type endopeptidase activity"/>
    <property type="evidence" value="ECO:0007669"/>
    <property type="project" value="InterPro"/>
</dbReference>
<accession>A0A9D3QHA5</accession>
<evidence type="ECO:0000259" key="5">
    <source>
        <dbReference type="PROSITE" id="PS51220"/>
    </source>
</evidence>